<keyword evidence="8" id="KW-0297">G-protein coupled receptor</keyword>
<evidence type="ECO:0000256" key="11">
    <source>
        <dbReference type="ARBA" id="ARBA00023224"/>
    </source>
</evidence>
<evidence type="ECO:0000256" key="8">
    <source>
        <dbReference type="ARBA" id="ARBA00023040"/>
    </source>
</evidence>
<keyword evidence="2" id="KW-0600">Photoreceptor protein</keyword>
<feature type="transmembrane region" description="Helical" evidence="12">
    <location>
        <begin position="196"/>
        <end position="219"/>
    </location>
</feature>
<organism evidence="14 15">
    <name type="scientific">Neogobius melanostomus</name>
    <name type="common">round goby</name>
    <dbReference type="NCBI Taxonomy" id="47308"/>
    <lineage>
        <taxon>Eukaryota</taxon>
        <taxon>Metazoa</taxon>
        <taxon>Chordata</taxon>
        <taxon>Craniata</taxon>
        <taxon>Vertebrata</taxon>
        <taxon>Euteleostomi</taxon>
        <taxon>Actinopterygii</taxon>
        <taxon>Neopterygii</taxon>
        <taxon>Teleostei</taxon>
        <taxon>Neoteleostei</taxon>
        <taxon>Acanthomorphata</taxon>
        <taxon>Gobiaria</taxon>
        <taxon>Gobiiformes</taxon>
        <taxon>Gobioidei</taxon>
        <taxon>Gobiidae</taxon>
        <taxon>Benthophilinae</taxon>
        <taxon>Neogobiini</taxon>
        <taxon>Neogobius</taxon>
    </lineage>
</organism>
<dbReference type="GO" id="GO:0016020">
    <property type="term" value="C:membrane"/>
    <property type="evidence" value="ECO:0007669"/>
    <property type="project" value="UniProtKB-SubCell"/>
</dbReference>
<evidence type="ECO:0000256" key="4">
    <source>
        <dbReference type="ARBA" id="ARBA00022692"/>
    </source>
</evidence>
<dbReference type="PRINTS" id="PR00237">
    <property type="entry name" value="GPCRRHODOPSN"/>
</dbReference>
<name>A0A8C6WGW0_9GOBI</name>
<dbReference type="Proteomes" id="UP000694523">
    <property type="component" value="Unplaced"/>
</dbReference>
<dbReference type="GO" id="GO:0007602">
    <property type="term" value="P:phototransduction"/>
    <property type="evidence" value="ECO:0007669"/>
    <property type="project" value="UniProtKB-KW"/>
</dbReference>
<evidence type="ECO:0000313" key="14">
    <source>
        <dbReference type="Ensembl" id="ENSNMLP00000005992.1"/>
    </source>
</evidence>
<evidence type="ECO:0000256" key="1">
    <source>
        <dbReference type="ARBA" id="ARBA00004141"/>
    </source>
</evidence>
<dbReference type="AlphaFoldDB" id="A0A8C6WGW0"/>
<dbReference type="InterPro" id="IPR017452">
    <property type="entry name" value="GPCR_Rhodpsn_7TM"/>
</dbReference>
<dbReference type="Gene3D" id="1.20.1070.10">
    <property type="entry name" value="Rhodopsin 7-helix transmembrane proteins"/>
    <property type="match status" value="1"/>
</dbReference>
<feature type="domain" description="G-protein coupled receptors family 1 profile" evidence="13">
    <location>
        <begin position="1"/>
        <end position="249"/>
    </location>
</feature>
<keyword evidence="3" id="KW-0716">Sensory transduction</keyword>
<keyword evidence="7" id="KW-0157">Chromophore</keyword>
<reference evidence="14" key="1">
    <citation type="submission" date="2025-08" db="UniProtKB">
        <authorList>
            <consortium name="Ensembl"/>
        </authorList>
    </citation>
    <scope>IDENTIFICATION</scope>
</reference>
<dbReference type="SUPFAM" id="SSF81321">
    <property type="entry name" value="Family A G protein-coupled receptor-like"/>
    <property type="match status" value="1"/>
</dbReference>
<dbReference type="PROSITE" id="PS50262">
    <property type="entry name" value="G_PROTEIN_RECEP_F1_2"/>
    <property type="match status" value="1"/>
</dbReference>
<dbReference type="PROSITE" id="PS00238">
    <property type="entry name" value="OPSIN"/>
    <property type="match status" value="1"/>
</dbReference>
<feature type="transmembrane region" description="Helical" evidence="12">
    <location>
        <begin position="12"/>
        <end position="32"/>
    </location>
</feature>
<evidence type="ECO:0000256" key="2">
    <source>
        <dbReference type="ARBA" id="ARBA00022543"/>
    </source>
</evidence>
<dbReference type="InterPro" id="IPR027430">
    <property type="entry name" value="Retinal_BS"/>
</dbReference>
<dbReference type="GO" id="GO:0009881">
    <property type="term" value="F:photoreceptor activity"/>
    <property type="evidence" value="ECO:0007669"/>
    <property type="project" value="UniProtKB-KW"/>
</dbReference>
<proteinExistence type="predicted"/>
<feature type="transmembrane region" description="Helical" evidence="12">
    <location>
        <begin position="54"/>
        <end position="81"/>
    </location>
</feature>
<evidence type="ECO:0000256" key="12">
    <source>
        <dbReference type="SAM" id="Phobius"/>
    </source>
</evidence>
<keyword evidence="5" id="KW-0681">Retinal protein</keyword>
<keyword evidence="11" id="KW-0807">Transducer</keyword>
<keyword evidence="10" id="KW-0675">Receptor</keyword>
<keyword evidence="4 12" id="KW-0812">Transmembrane</keyword>
<sequence>LKISYNSELTPYVPDLSVLSIVGNLLVLIMAVKRSSKLKPPEFHHWLGGHATCVYYGLAGFFFGVASIMNLVIMAIVRFIVSLNMHSPSKCNKEQERAHTLLCVWIWIYALLWALLPLLGWGHYGPEPFGLSCTLAWGDMKEESVSFIISLFVFNLALPSVVIICCYFGIAIKLYVTYKKLGISYNHFQYSHFERIAVLISMGFIGSWTPYGLVSLWSIFRDSRSIPPEVSLLPCMFAKTSTVYNPLIYYFFSHTFKLEVRKLCLSWPMVRVSTTSMGEKKLLLRNLDWGCCRTVEGTLWGSPQSQHDVFR</sequence>
<evidence type="ECO:0000256" key="5">
    <source>
        <dbReference type="ARBA" id="ARBA00022925"/>
    </source>
</evidence>
<evidence type="ECO:0000256" key="7">
    <source>
        <dbReference type="ARBA" id="ARBA00022991"/>
    </source>
</evidence>
<feature type="transmembrane region" description="Helical" evidence="12">
    <location>
        <begin position="144"/>
        <end position="176"/>
    </location>
</feature>
<evidence type="ECO:0000313" key="15">
    <source>
        <dbReference type="Proteomes" id="UP000694523"/>
    </source>
</evidence>
<accession>A0A8C6WGW0</accession>
<evidence type="ECO:0000259" key="13">
    <source>
        <dbReference type="PROSITE" id="PS50262"/>
    </source>
</evidence>
<dbReference type="Pfam" id="PF00001">
    <property type="entry name" value="7tm_1"/>
    <property type="match status" value="1"/>
</dbReference>
<feature type="transmembrane region" description="Helical" evidence="12">
    <location>
        <begin position="231"/>
        <end position="252"/>
    </location>
</feature>
<feature type="transmembrane region" description="Helical" evidence="12">
    <location>
        <begin position="102"/>
        <end position="124"/>
    </location>
</feature>
<keyword evidence="9 12" id="KW-0472">Membrane</keyword>
<evidence type="ECO:0000256" key="9">
    <source>
        <dbReference type="ARBA" id="ARBA00023136"/>
    </source>
</evidence>
<comment type="subcellular location">
    <subcellularLocation>
        <location evidence="1">Membrane</location>
        <topology evidence="1">Multi-pass membrane protein</topology>
    </subcellularLocation>
</comment>
<reference evidence="14" key="2">
    <citation type="submission" date="2025-09" db="UniProtKB">
        <authorList>
            <consortium name="Ensembl"/>
        </authorList>
    </citation>
    <scope>IDENTIFICATION</scope>
</reference>
<dbReference type="Ensembl" id="ENSNMLT00000006870.1">
    <property type="protein sequence ID" value="ENSNMLP00000005992.1"/>
    <property type="gene ID" value="ENSNMLG00000004172.1"/>
</dbReference>
<dbReference type="GO" id="GO:0004930">
    <property type="term" value="F:G protein-coupled receptor activity"/>
    <property type="evidence" value="ECO:0007669"/>
    <property type="project" value="UniProtKB-KW"/>
</dbReference>
<keyword evidence="6 12" id="KW-1133">Transmembrane helix</keyword>
<evidence type="ECO:0000256" key="10">
    <source>
        <dbReference type="ARBA" id="ARBA00023170"/>
    </source>
</evidence>
<dbReference type="InterPro" id="IPR000276">
    <property type="entry name" value="GPCR_Rhodpsn"/>
</dbReference>
<dbReference type="InterPro" id="IPR050125">
    <property type="entry name" value="GPCR_opsins"/>
</dbReference>
<dbReference type="PANTHER" id="PTHR24240">
    <property type="entry name" value="OPSIN"/>
    <property type="match status" value="1"/>
</dbReference>
<keyword evidence="15" id="KW-1185">Reference proteome</keyword>
<evidence type="ECO:0000256" key="6">
    <source>
        <dbReference type="ARBA" id="ARBA00022989"/>
    </source>
</evidence>
<protein>
    <submittedName>
        <fullName evidence="14">Opsin 8, group member b</fullName>
    </submittedName>
</protein>
<evidence type="ECO:0000256" key="3">
    <source>
        <dbReference type="ARBA" id="ARBA00022606"/>
    </source>
</evidence>